<dbReference type="AlphaFoldDB" id="A0A6S7BKK8"/>
<organism evidence="1 2">
    <name type="scientific">Paraburkholderia ultramafica</name>
    <dbReference type="NCBI Taxonomy" id="1544867"/>
    <lineage>
        <taxon>Bacteria</taxon>
        <taxon>Pseudomonadati</taxon>
        <taxon>Pseudomonadota</taxon>
        <taxon>Betaproteobacteria</taxon>
        <taxon>Burkholderiales</taxon>
        <taxon>Burkholderiaceae</taxon>
        <taxon>Paraburkholderia</taxon>
    </lineage>
</organism>
<dbReference type="SUPFAM" id="SSF56349">
    <property type="entry name" value="DNA breaking-rejoining enzymes"/>
    <property type="match status" value="1"/>
</dbReference>
<dbReference type="InterPro" id="IPR011010">
    <property type="entry name" value="DNA_brk_join_enz"/>
</dbReference>
<accession>A0A6S7BKK8</accession>
<dbReference type="GO" id="GO:0003677">
    <property type="term" value="F:DNA binding"/>
    <property type="evidence" value="ECO:0007669"/>
    <property type="project" value="InterPro"/>
</dbReference>
<dbReference type="EMBL" id="CADIKK010000034">
    <property type="protein sequence ID" value="CAB3803088.1"/>
    <property type="molecule type" value="Genomic_DNA"/>
</dbReference>
<keyword evidence="2" id="KW-1185">Reference proteome</keyword>
<protein>
    <submittedName>
        <fullName evidence="1">Uncharacterized protein</fullName>
    </submittedName>
</protein>
<evidence type="ECO:0000313" key="2">
    <source>
        <dbReference type="Proteomes" id="UP000494365"/>
    </source>
</evidence>
<name>A0A6S7BKK8_9BURK</name>
<gene>
    <name evidence="1" type="ORF">LMG28614_05738</name>
</gene>
<reference evidence="1 2" key="1">
    <citation type="submission" date="2020-04" db="EMBL/GenBank/DDBJ databases">
        <authorList>
            <person name="De Canck E."/>
        </authorList>
    </citation>
    <scope>NUCLEOTIDE SEQUENCE [LARGE SCALE GENOMIC DNA]</scope>
    <source>
        <strain evidence="1 2">LMG 28614</strain>
    </source>
</reference>
<sequence length="79" mass="8738">MHLAAFIQAASPHRVPLSDTACELVKKAMQTAMYGYLFPGDKKGAPLSNMAMLELLDGMGYTEITVHGFRSTFQDWAEE</sequence>
<dbReference type="Proteomes" id="UP000494365">
    <property type="component" value="Unassembled WGS sequence"/>
</dbReference>
<evidence type="ECO:0000313" key="1">
    <source>
        <dbReference type="EMBL" id="CAB3803088.1"/>
    </source>
</evidence>
<proteinExistence type="predicted"/>